<dbReference type="InterPro" id="IPR011032">
    <property type="entry name" value="GroES-like_sf"/>
</dbReference>
<dbReference type="Gene3D" id="3.40.50.720">
    <property type="entry name" value="NAD(P)-binding Rossmann-like Domain"/>
    <property type="match status" value="1"/>
</dbReference>
<dbReference type="GO" id="GO:0016491">
    <property type="term" value="F:oxidoreductase activity"/>
    <property type="evidence" value="ECO:0007669"/>
    <property type="project" value="UniProtKB-KW"/>
</dbReference>
<dbReference type="AlphaFoldDB" id="A0A1G9IFK6"/>
<dbReference type="InterPro" id="IPR036291">
    <property type="entry name" value="NAD(P)-bd_dom_sf"/>
</dbReference>
<organism evidence="4 5">
    <name type="scientific">Tessaracoccus oleiagri</name>
    <dbReference type="NCBI Taxonomy" id="686624"/>
    <lineage>
        <taxon>Bacteria</taxon>
        <taxon>Bacillati</taxon>
        <taxon>Actinomycetota</taxon>
        <taxon>Actinomycetes</taxon>
        <taxon>Propionibacteriales</taxon>
        <taxon>Propionibacteriaceae</taxon>
        <taxon>Tessaracoccus</taxon>
    </lineage>
</organism>
<dbReference type="PANTHER" id="PTHR43401">
    <property type="entry name" value="L-THREONINE 3-DEHYDROGENASE"/>
    <property type="match status" value="1"/>
</dbReference>
<dbReference type="EMBL" id="FNGP01000001">
    <property type="protein sequence ID" value="SDL24021.1"/>
    <property type="molecule type" value="Genomic_DNA"/>
</dbReference>
<proteinExistence type="predicted"/>
<dbReference type="Proteomes" id="UP000199475">
    <property type="component" value="Unassembled WGS sequence"/>
</dbReference>
<dbReference type="Pfam" id="PF08240">
    <property type="entry name" value="ADH_N"/>
    <property type="match status" value="1"/>
</dbReference>
<comment type="cofactor">
    <cofactor evidence="1">
        <name>Zn(2+)</name>
        <dbReference type="ChEBI" id="CHEBI:29105"/>
    </cofactor>
</comment>
<gene>
    <name evidence="4" type="ORF">SAMN04488242_0912</name>
</gene>
<dbReference type="SUPFAM" id="SSF50129">
    <property type="entry name" value="GroES-like"/>
    <property type="match status" value="1"/>
</dbReference>
<dbReference type="InterPro" id="IPR013154">
    <property type="entry name" value="ADH-like_N"/>
</dbReference>
<evidence type="ECO:0000313" key="5">
    <source>
        <dbReference type="Proteomes" id="UP000199475"/>
    </source>
</evidence>
<evidence type="ECO:0000313" key="4">
    <source>
        <dbReference type="EMBL" id="SDL24021.1"/>
    </source>
</evidence>
<dbReference type="SUPFAM" id="SSF51735">
    <property type="entry name" value="NAD(P)-binding Rossmann-fold domains"/>
    <property type="match status" value="1"/>
</dbReference>
<evidence type="ECO:0000256" key="2">
    <source>
        <dbReference type="ARBA" id="ARBA00023002"/>
    </source>
</evidence>
<protein>
    <submittedName>
        <fullName evidence="4">D-arabinose 1-dehydrogenase, Zn-dependent alcohol dehydrogenase family</fullName>
    </submittedName>
</protein>
<keyword evidence="2" id="KW-0560">Oxidoreductase</keyword>
<sequence length="532" mass="57465">MVQDIPTTQHAIQFTGKDEILVNKAKPVDPVGSTQMLLQVEACGICFSDTKLLHAFDSHPRKTEVVKGLDADALAGIPSYHPGAEASTPGHEPVARIVRVGDEVRHFKVGDRVLVQADWKHIRTANSNAAFGYNFDGALQEYVLVDERCVIAPDGEQFLIHVSDEPSAAAVGLIEPWATVEGSYAWKERNHVADGGRLLVVGDGDVDALLADHAPADVVRATDPSETEGNFDDIVYFGHDAATIEALLDRLDPKGVLCLVLGGATIDRKVSVDVGRIHYDFIRICGTTGSSPLEGYAWIPATGEVRDGDDIAIVGAAGPMGTMHTIRNVVLEREGLRVTATDLSDERLAHLRTLVDARAAERGVEVRYVNTGDEQLQPGFTYIACMVPVPAFVSELVELAGEGAIFNAFAGIPVGNPHPMDLQHVIERRVFMFGTSGSDVSDMRTVLRKIEDGIIDTHISLDAISGIAGFEDAIGAVMNRTSGGKIMVFPQLRDLPYLRLSELAEHLPHVAEKLNGGVWTREAEDALLRGTR</sequence>
<dbReference type="Gene3D" id="3.90.180.10">
    <property type="entry name" value="Medium-chain alcohol dehydrogenases, catalytic domain"/>
    <property type="match status" value="2"/>
</dbReference>
<feature type="domain" description="Alcohol dehydrogenase-like N-terminal" evidence="3">
    <location>
        <begin position="33"/>
        <end position="151"/>
    </location>
</feature>
<evidence type="ECO:0000259" key="3">
    <source>
        <dbReference type="Pfam" id="PF08240"/>
    </source>
</evidence>
<dbReference type="InterPro" id="IPR050129">
    <property type="entry name" value="Zn_alcohol_dh"/>
</dbReference>
<accession>A0A1G9IFK6</accession>
<evidence type="ECO:0000256" key="1">
    <source>
        <dbReference type="ARBA" id="ARBA00001947"/>
    </source>
</evidence>
<dbReference type="STRING" id="686624.SAMN04488242_0912"/>
<keyword evidence="5" id="KW-1185">Reference proteome</keyword>
<dbReference type="PANTHER" id="PTHR43401:SF2">
    <property type="entry name" value="L-THREONINE 3-DEHYDROGENASE"/>
    <property type="match status" value="1"/>
</dbReference>
<name>A0A1G9IFK6_9ACTN</name>
<dbReference type="RefSeq" id="WP_245701489.1">
    <property type="nucleotide sequence ID" value="NZ_FNGP01000001.1"/>
</dbReference>
<reference evidence="4 5" key="1">
    <citation type="submission" date="2016-10" db="EMBL/GenBank/DDBJ databases">
        <authorList>
            <person name="de Groot N.N."/>
        </authorList>
    </citation>
    <scope>NUCLEOTIDE SEQUENCE [LARGE SCALE GENOMIC DNA]</scope>
    <source>
        <strain evidence="4 5">CGMCC 1.9159</strain>
    </source>
</reference>